<protein>
    <submittedName>
        <fullName evidence="1">Uncharacterized protein</fullName>
    </submittedName>
</protein>
<sequence length="60" mass="6694">MDTWVVTYQEPAPRPFGVSDEEAIELCREWMVYLGATDALAYEGASAAMTLDVYADLFGR</sequence>
<proteinExistence type="predicted"/>
<evidence type="ECO:0000313" key="2">
    <source>
        <dbReference type="Proteomes" id="UP001142372"/>
    </source>
</evidence>
<evidence type="ECO:0000313" key="1">
    <source>
        <dbReference type="EMBL" id="GLJ75347.1"/>
    </source>
</evidence>
<name>A0A9W6LZ75_9MICO</name>
<reference evidence="1" key="1">
    <citation type="journal article" date="2014" name="Int. J. Syst. Evol. Microbiol.">
        <title>Complete genome sequence of Corynebacterium casei LMG S-19264T (=DSM 44701T), isolated from a smear-ripened cheese.</title>
        <authorList>
            <consortium name="US DOE Joint Genome Institute (JGI-PGF)"/>
            <person name="Walter F."/>
            <person name="Albersmeier A."/>
            <person name="Kalinowski J."/>
            <person name="Ruckert C."/>
        </authorList>
    </citation>
    <scope>NUCLEOTIDE SEQUENCE</scope>
    <source>
        <strain evidence="1">VKM Ac-1401</strain>
    </source>
</reference>
<comment type="caution">
    <text evidence="1">The sequence shown here is derived from an EMBL/GenBank/DDBJ whole genome shotgun (WGS) entry which is preliminary data.</text>
</comment>
<organism evidence="1 2">
    <name type="scientific">Leifsonia poae</name>
    <dbReference type="NCBI Taxonomy" id="110933"/>
    <lineage>
        <taxon>Bacteria</taxon>
        <taxon>Bacillati</taxon>
        <taxon>Actinomycetota</taxon>
        <taxon>Actinomycetes</taxon>
        <taxon>Micrococcales</taxon>
        <taxon>Microbacteriaceae</taxon>
        <taxon>Leifsonia</taxon>
    </lineage>
</organism>
<dbReference type="AlphaFoldDB" id="A0A9W6LZ75"/>
<reference evidence="1" key="2">
    <citation type="submission" date="2023-01" db="EMBL/GenBank/DDBJ databases">
        <authorList>
            <person name="Sun Q."/>
            <person name="Evtushenko L."/>
        </authorList>
    </citation>
    <scope>NUCLEOTIDE SEQUENCE</scope>
    <source>
        <strain evidence="1">VKM Ac-1401</strain>
    </source>
</reference>
<dbReference type="EMBL" id="BSEN01000003">
    <property type="protein sequence ID" value="GLJ75347.1"/>
    <property type="molecule type" value="Genomic_DNA"/>
</dbReference>
<dbReference type="Proteomes" id="UP001142372">
    <property type="component" value="Unassembled WGS sequence"/>
</dbReference>
<accession>A0A9W6LZ75</accession>
<keyword evidence="2" id="KW-1185">Reference proteome</keyword>
<gene>
    <name evidence="1" type="ORF">GCM10017584_09210</name>
</gene>